<reference evidence="3" key="1">
    <citation type="submission" date="2021-05" db="EMBL/GenBank/DDBJ databases">
        <authorList>
            <person name="Kaiqin L."/>
            <person name="Jian G."/>
        </authorList>
    </citation>
    <scope>NUCLEOTIDE SEQUENCE</scope>
    <source>
        <strain evidence="3">HDS5</strain>
    </source>
</reference>
<evidence type="ECO:0000313" key="4">
    <source>
        <dbReference type="Proteomes" id="UP000682416"/>
    </source>
</evidence>
<evidence type="ECO:0000313" key="3">
    <source>
        <dbReference type="EMBL" id="QVJ02579.1"/>
    </source>
</evidence>
<dbReference type="AlphaFoldDB" id="A0A975LB39"/>
<gene>
    <name evidence="3" type="ORF">KGD82_09200</name>
</gene>
<keyword evidence="2" id="KW-0472">Membrane</keyword>
<feature type="transmembrane region" description="Helical" evidence="2">
    <location>
        <begin position="124"/>
        <end position="142"/>
    </location>
</feature>
<evidence type="ECO:0000256" key="2">
    <source>
        <dbReference type="SAM" id="Phobius"/>
    </source>
</evidence>
<accession>A0A975LB39</accession>
<protein>
    <submittedName>
        <fullName evidence="3">Uncharacterized protein</fullName>
    </submittedName>
</protein>
<organism evidence="3 4">
    <name type="scientific">Nocardiopsis eucommiae</name>
    <dbReference type="NCBI Taxonomy" id="2831970"/>
    <lineage>
        <taxon>Bacteria</taxon>
        <taxon>Bacillati</taxon>
        <taxon>Actinomycetota</taxon>
        <taxon>Actinomycetes</taxon>
        <taxon>Streptosporangiales</taxon>
        <taxon>Nocardiopsidaceae</taxon>
        <taxon>Nocardiopsis</taxon>
    </lineage>
</organism>
<proteinExistence type="predicted"/>
<sequence>MYPPQPPQGPVPGGHDPYNQGQYGYPGVPQAPDKMPGTAITVRVLMFIGGVFGLLMGGLVLLIGLAAGGDGEFAQGFTEGMQGSGVHVDPAEVVVVMAIIGGVMLVYGIVSTALASFMGRRSGGILWSIVVFQSLAALLLVVNLFTGAIGAIIPLLFAVGMIVLMVVPATRAYYTPASAGPRAGY</sequence>
<feature type="transmembrane region" description="Helical" evidence="2">
    <location>
        <begin position="93"/>
        <end position="117"/>
    </location>
</feature>
<feature type="transmembrane region" description="Helical" evidence="2">
    <location>
        <begin position="148"/>
        <end position="167"/>
    </location>
</feature>
<keyword evidence="2" id="KW-1133">Transmembrane helix</keyword>
<evidence type="ECO:0000256" key="1">
    <source>
        <dbReference type="SAM" id="MobiDB-lite"/>
    </source>
</evidence>
<feature type="region of interest" description="Disordered" evidence="1">
    <location>
        <begin position="1"/>
        <end position="27"/>
    </location>
</feature>
<name>A0A975LB39_9ACTN</name>
<keyword evidence="4" id="KW-1185">Reference proteome</keyword>
<feature type="compositionally biased region" description="Pro residues" evidence="1">
    <location>
        <begin position="1"/>
        <end position="10"/>
    </location>
</feature>
<dbReference type="Proteomes" id="UP000682416">
    <property type="component" value="Chromosome"/>
</dbReference>
<feature type="transmembrane region" description="Helical" evidence="2">
    <location>
        <begin position="44"/>
        <end position="67"/>
    </location>
</feature>
<dbReference type="EMBL" id="CP074402">
    <property type="protein sequence ID" value="QVJ02579.1"/>
    <property type="molecule type" value="Genomic_DNA"/>
</dbReference>
<keyword evidence="2" id="KW-0812">Transmembrane</keyword>
<dbReference type="KEGG" id="nec:KGD82_09200"/>